<dbReference type="EMBL" id="JBHSUS010000001">
    <property type="protein sequence ID" value="MFC6439977.1"/>
    <property type="molecule type" value="Genomic_DNA"/>
</dbReference>
<proteinExistence type="predicted"/>
<accession>A0ABW1XKT3</accession>
<feature type="signal peptide" evidence="1">
    <location>
        <begin position="1"/>
        <end position="24"/>
    </location>
</feature>
<dbReference type="Proteomes" id="UP001596364">
    <property type="component" value="Unassembled WGS sequence"/>
</dbReference>
<keyword evidence="3" id="KW-1185">Reference proteome</keyword>
<keyword evidence="1" id="KW-0732">Signal</keyword>
<gene>
    <name evidence="2" type="ORF">ACFP85_07440</name>
</gene>
<evidence type="ECO:0000313" key="3">
    <source>
        <dbReference type="Proteomes" id="UP001596364"/>
    </source>
</evidence>
<evidence type="ECO:0000256" key="1">
    <source>
        <dbReference type="SAM" id="SignalP"/>
    </source>
</evidence>
<comment type="caution">
    <text evidence="2">The sequence shown here is derived from an EMBL/GenBank/DDBJ whole genome shotgun (WGS) entry which is preliminary data.</text>
</comment>
<organism evidence="2 3">
    <name type="scientific">Pseudobowmanella zhangzhouensis</name>
    <dbReference type="NCBI Taxonomy" id="1537679"/>
    <lineage>
        <taxon>Bacteria</taxon>
        <taxon>Pseudomonadati</taxon>
        <taxon>Pseudomonadota</taxon>
        <taxon>Gammaproteobacteria</taxon>
        <taxon>Alteromonadales</taxon>
        <taxon>Alteromonadaceae</taxon>
    </lineage>
</organism>
<protein>
    <recommendedName>
        <fullName evidence="4">PEP-CTERM protein-sorting domain-containing protein</fullName>
    </recommendedName>
</protein>
<reference evidence="3" key="1">
    <citation type="journal article" date="2019" name="Int. J. Syst. Evol. Microbiol.">
        <title>The Global Catalogue of Microorganisms (GCM) 10K type strain sequencing project: providing services to taxonomists for standard genome sequencing and annotation.</title>
        <authorList>
            <consortium name="The Broad Institute Genomics Platform"/>
            <consortium name="The Broad Institute Genome Sequencing Center for Infectious Disease"/>
            <person name="Wu L."/>
            <person name="Ma J."/>
        </authorList>
    </citation>
    <scope>NUCLEOTIDE SEQUENCE [LARGE SCALE GENOMIC DNA]</scope>
    <source>
        <strain evidence="3">CGMCC 1.16031</strain>
    </source>
</reference>
<evidence type="ECO:0008006" key="4">
    <source>
        <dbReference type="Google" id="ProtNLM"/>
    </source>
</evidence>
<sequence>MKMSSTLKLVFGLSMLLLASFTRAELTCSTTNAALLGVADVVDPGTNLLASGPINPGYYANSCLIFEGENDDAGGLSEPHPNIGQLYDGLLNGEAFQNVNGGSPLFTGLEFIDPNQLQDLDGDGNFTDPGWIHLANINDGNISYSNAGPSPYIATSEQINIGDLINITFSCNAGDTFCSWTLTPLPGIVDKVQTLLGGATFDHLLFSVKTGAGPSTGGFAVYDFDFNQIFANELTNNPLSPLTLDNPYLLSGTISTGDFVNGENNPRAYSHINVWARDPQSSVTILISEPKSLTLLVLALGLLSVRRFAGKKH</sequence>
<dbReference type="RefSeq" id="WP_131256856.1">
    <property type="nucleotide sequence ID" value="NZ_JBHSUS010000001.1"/>
</dbReference>
<evidence type="ECO:0000313" key="2">
    <source>
        <dbReference type="EMBL" id="MFC6439977.1"/>
    </source>
</evidence>
<feature type="chain" id="PRO_5046281613" description="PEP-CTERM protein-sorting domain-containing protein" evidence="1">
    <location>
        <begin position="25"/>
        <end position="313"/>
    </location>
</feature>
<name>A0ABW1XKT3_9ALTE</name>